<comment type="caution">
    <text evidence="2">The sequence shown here is derived from an EMBL/GenBank/DDBJ whole genome shotgun (WGS) entry which is preliminary data.</text>
</comment>
<gene>
    <name evidence="2" type="ORF">GRI47_01425</name>
</gene>
<evidence type="ECO:0000313" key="2">
    <source>
        <dbReference type="EMBL" id="MXO52665.1"/>
    </source>
</evidence>
<accession>A0A844Y382</accession>
<dbReference type="AlphaFoldDB" id="A0A844Y382"/>
<dbReference type="PANTHER" id="PTHR35813:SF1">
    <property type="entry name" value="INNER MEMBRANE PROTEIN YBAN"/>
    <property type="match status" value="1"/>
</dbReference>
<sequence length="115" mass="12850">MRRLYLALGLVSLGLGIIGAFLPLLPTVPFLLLAAFLFARGNPVWEKRLLDHPRWGPPIRDWRARRAIGRRAKYLAIASLVAGAVLTWWTLGAPYHWISIAVLAITGSWIATRPE</sequence>
<feature type="transmembrane region" description="Helical" evidence="1">
    <location>
        <begin position="6"/>
        <end position="39"/>
    </location>
</feature>
<reference evidence="2 3" key="1">
    <citation type="submission" date="2019-12" db="EMBL/GenBank/DDBJ databases">
        <title>Genomic-based taxomic classification of the family Erythrobacteraceae.</title>
        <authorList>
            <person name="Xu L."/>
        </authorList>
    </citation>
    <scope>NUCLEOTIDE SEQUENCE [LARGE SCALE GENOMIC DNA]</scope>
    <source>
        <strain evidence="2 3">JCM 17468</strain>
    </source>
</reference>
<keyword evidence="1" id="KW-0472">Membrane</keyword>
<dbReference type="GO" id="GO:0005886">
    <property type="term" value="C:plasma membrane"/>
    <property type="evidence" value="ECO:0007669"/>
    <property type="project" value="TreeGrafter"/>
</dbReference>
<dbReference type="InterPro" id="IPR007401">
    <property type="entry name" value="DUF454"/>
</dbReference>
<evidence type="ECO:0000256" key="1">
    <source>
        <dbReference type="SAM" id="Phobius"/>
    </source>
</evidence>
<keyword evidence="3" id="KW-1185">Reference proteome</keyword>
<evidence type="ECO:0000313" key="3">
    <source>
        <dbReference type="Proteomes" id="UP000430272"/>
    </source>
</evidence>
<keyword evidence="1" id="KW-1133">Transmembrane helix</keyword>
<dbReference type="EMBL" id="WTYD01000001">
    <property type="protein sequence ID" value="MXO52665.1"/>
    <property type="molecule type" value="Genomic_DNA"/>
</dbReference>
<dbReference type="PIRSF" id="PIRSF016789">
    <property type="entry name" value="DUF454"/>
    <property type="match status" value="1"/>
</dbReference>
<proteinExistence type="predicted"/>
<dbReference type="PANTHER" id="PTHR35813">
    <property type="entry name" value="INNER MEMBRANE PROTEIN YBAN"/>
    <property type="match status" value="1"/>
</dbReference>
<dbReference type="Pfam" id="PF04304">
    <property type="entry name" value="DUF454"/>
    <property type="match status" value="1"/>
</dbReference>
<dbReference type="RefSeq" id="WP_160659620.1">
    <property type="nucleotide sequence ID" value="NZ_BAABDV010000001.1"/>
</dbReference>
<dbReference type="OrthoDB" id="9816293at2"/>
<name>A0A844Y382_9SPHN</name>
<dbReference type="Proteomes" id="UP000430272">
    <property type="component" value="Unassembled WGS sequence"/>
</dbReference>
<protein>
    <submittedName>
        <fullName evidence="2">DUF454 family protein</fullName>
    </submittedName>
</protein>
<feature type="transmembrane region" description="Helical" evidence="1">
    <location>
        <begin position="95"/>
        <end position="112"/>
    </location>
</feature>
<keyword evidence="1" id="KW-0812">Transmembrane</keyword>
<organism evidence="2 3">
    <name type="scientific">Qipengyuania pelagi</name>
    <dbReference type="NCBI Taxonomy" id="994320"/>
    <lineage>
        <taxon>Bacteria</taxon>
        <taxon>Pseudomonadati</taxon>
        <taxon>Pseudomonadota</taxon>
        <taxon>Alphaproteobacteria</taxon>
        <taxon>Sphingomonadales</taxon>
        <taxon>Erythrobacteraceae</taxon>
        <taxon>Qipengyuania</taxon>
    </lineage>
</organism>
<feature type="transmembrane region" description="Helical" evidence="1">
    <location>
        <begin position="72"/>
        <end position="89"/>
    </location>
</feature>